<reference evidence="1" key="2">
    <citation type="submission" date="2020-07" db="EMBL/GenBank/DDBJ databases">
        <authorList>
            <person name="Vera ALvarez R."/>
            <person name="Arias-Moreno D.M."/>
            <person name="Jimenez-Jacinto V."/>
            <person name="Jimenez-Bremont J.F."/>
            <person name="Swaminathan K."/>
            <person name="Moose S.P."/>
            <person name="Guerrero-Gonzalez M.L."/>
            <person name="Marino-Ramirez L."/>
            <person name="Landsman D."/>
            <person name="Rodriguez-Kessler M."/>
            <person name="Delgado-Sanchez P."/>
        </authorList>
    </citation>
    <scope>NUCLEOTIDE SEQUENCE</scope>
    <source>
        <tissue evidence="1">Cladode</tissue>
    </source>
</reference>
<evidence type="ECO:0000313" key="1">
    <source>
        <dbReference type="EMBL" id="MBA4618778.1"/>
    </source>
</evidence>
<reference evidence="1" key="1">
    <citation type="journal article" date="2013" name="J. Plant Res.">
        <title>Effect of fungi and light on seed germination of three Opuntia species from semiarid lands of central Mexico.</title>
        <authorList>
            <person name="Delgado-Sanchez P."/>
            <person name="Jimenez-Bremont J.F."/>
            <person name="Guerrero-Gonzalez Mde L."/>
            <person name="Flores J."/>
        </authorList>
    </citation>
    <scope>NUCLEOTIDE SEQUENCE</scope>
    <source>
        <tissue evidence="1">Cladode</tissue>
    </source>
</reference>
<accession>A0A7C8YI13</accession>
<dbReference type="EMBL" id="GISG01022006">
    <property type="protein sequence ID" value="MBA4618778.1"/>
    <property type="molecule type" value="Transcribed_RNA"/>
</dbReference>
<dbReference type="AlphaFoldDB" id="A0A7C8YI13"/>
<organism evidence="1">
    <name type="scientific">Opuntia streptacantha</name>
    <name type="common">Prickly pear cactus</name>
    <name type="synonym">Opuntia cardona</name>
    <dbReference type="NCBI Taxonomy" id="393608"/>
    <lineage>
        <taxon>Eukaryota</taxon>
        <taxon>Viridiplantae</taxon>
        <taxon>Streptophyta</taxon>
        <taxon>Embryophyta</taxon>
        <taxon>Tracheophyta</taxon>
        <taxon>Spermatophyta</taxon>
        <taxon>Magnoliopsida</taxon>
        <taxon>eudicotyledons</taxon>
        <taxon>Gunneridae</taxon>
        <taxon>Pentapetalae</taxon>
        <taxon>Caryophyllales</taxon>
        <taxon>Cactineae</taxon>
        <taxon>Cactaceae</taxon>
        <taxon>Opuntioideae</taxon>
        <taxon>Opuntia</taxon>
    </lineage>
</organism>
<protein>
    <submittedName>
        <fullName evidence="1">Uncharacterized protein</fullName>
    </submittedName>
</protein>
<sequence length="222" mass="24597">MVQELCHDRRTGGVPPDISLQVGCLASKSRTKTSFSNPCLPYPPNTTSQDPLRHERVWPHRPGGDDLTLTRCHSGCSASRFRTKVSSIGCISTPSPPNRTSLFPAAHALKLHRDGSTAPLTVNFLQQTASRVVSSLAKRTQPNFLVINSKLPITSLPHKFWQTIFRTCSFFVNWYILLQTDPMDATSLGVRRDNMLCARTSSDSWRIPQSSPFVECSSAPSN</sequence>
<name>A0A7C8YI13_OPUST</name>
<proteinExistence type="predicted"/>